<dbReference type="RefSeq" id="XP_001275580.1">
    <property type="nucleotide sequence ID" value="XM_001275579.1"/>
</dbReference>
<evidence type="ECO:0000259" key="2">
    <source>
        <dbReference type="Pfam" id="PF07859"/>
    </source>
</evidence>
<dbReference type="GO" id="GO:0016787">
    <property type="term" value="F:hydrolase activity"/>
    <property type="evidence" value="ECO:0007669"/>
    <property type="project" value="UniProtKB-KW"/>
</dbReference>
<dbReference type="OMA" id="GTHDLFH"/>
<dbReference type="STRING" id="344612.A1C6Y3"/>
<dbReference type="EMBL" id="DS027045">
    <property type="protein sequence ID" value="EAW14154.1"/>
    <property type="molecule type" value="Genomic_DNA"/>
</dbReference>
<sequence>MTLTYDPEYHKATAEFFAASSGPQPAVHDVAARRKNITAAYEAMFEKLPLVTDVEHSVYEVKSYDGHTIKVHRFSKKSSTPATAGPAILHAHGGGTIQGDVALFVKPLSIQVHQTGVQVFSVDYRLAPENTHPTPVEDCYAGLTWLYEHADEFAVDRSRIATMGESAGGLLAAGITLMARDRGLNPRIAKQILIYPMLDDRNTTPNPALEPFALWNCTDNITAWTALLGDAIGKDHASQYAAPARAVSVQGLPTTYIDVGELDIFRDEDIAYAARIAAANISVELHVYPGLPHAFEVYAPDIDATRRATADRLRAIRTL</sequence>
<dbReference type="Proteomes" id="UP000006701">
    <property type="component" value="Unassembled WGS sequence"/>
</dbReference>
<proteinExistence type="predicted"/>
<organism evidence="3 4">
    <name type="scientific">Aspergillus clavatus (strain ATCC 1007 / CBS 513.65 / DSM 816 / NCTC 3887 / NRRL 1 / QM 1276 / 107)</name>
    <dbReference type="NCBI Taxonomy" id="344612"/>
    <lineage>
        <taxon>Eukaryota</taxon>
        <taxon>Fungi</taxon>
        <taxon>Dikarya</taxon>
        <taxon>Ascomycota</taxon>
        <taxon>Pezizomycotina</taxon>
        <taxon>Eurotiomycetes</taxon>
        <taxon>Eurotiomycetidae</taxon>
        <taxon>Eurotiales</taxon>
        <taxon>Aspergillaceae</taxon>
        <taxon>Aspergillus</taxon>
        <taxon>Aspergillus subgen. Fumigati</taxon>
    </lineage>
</organism>
<accession>A1C6Y3</accession>
<dbReference type="KEGG" id="act:ACLA_071870"/>
<dbReference type="VEuPathDB" id="FungiDB:ACLA_071870"/>
<protein>
    <submittedName>
        <fullName evidence="3">Arylesterase/monoxygenase</fullName>
    </submittedName>
</protein>
<dbReference type="InterPro" id="IPR050300">
    <property type="entry name" value="GDXG_lipolytic_enzyme"/>
</dbReference>
<gene>
    <name evidence="3" type="ORF">ACLA_071870</name>
</gene>
<dbReference type="eggNOG" id="KOG1515">
    <property type="taxonomic scope" value="Eukaryota"/>
</dbReference>
<evidence type="ECO:0000313" key="4">
    <source>
        <dbReference type="Proteomes" id="UP000006701"/>
    </source>
</evidence>
<dbReference type="InterPro" id="IPR029058">
    <property type="entry name" value="AB_hydrolase_fold"/>
</dbReference>
<evidence type="ECO:0000313" key="3">
    <source>
        <dbReference type="EMBL" id="EAW14154.1"/>
    </source>
</evidence>
<feature type="domain" description="Alpha/beta hydrolase fold-3" evidence="2">
    <location>
        <begin position="88"/>
        <end position="295"/>
    </location>
</feature>
<name>A1C6Y3_ASPCL</name>
<dbReference type="GeneID" id="4708305"/>
<keyword evidence="4" id="KW-1185">Reference proteome</keyword>
<dbReference type="InterPro" id="IPR013094">
    <property type="entry name" value="AB_hydrolase_3"/>
</dbReference>
<evidence type="ECO:0000256" key="1">
    <source>
        <dbReference type="ARBA" id="ARBA00022801"/>
    </source>
</evidence>
<dbReference type="OrthoDB" id="408631at2759"/>
<dbReference type="Gene3D" id="3.40.50.1820">
    <property type="entry name" value="alpha/beta hydrolase"/>
    <property type="match status" value="1"/>
</dbReference>
<dbReference type="PANTHER" id="PTHR48081:SF8">
    <property type="entry name" value="ALPHA_BETA HYDROLASE FOLD-3 DOMAIN-CONTAINING PROTEIN-RELATED"/>
    <property type="match status" value="1"/>
</dbReference>
<reference evidence="3 4" key="1">
    <citation type="journal article" date="2008" name="PLoS Genet.">
        <title>Genomic islands in the pathogenic filamentous fungus Aspergillus fumigatus.</title>
        <authorList>
            <person name="Fedorova N.D."/>
            <person name="Khaldi N."/>
            <person name="Joardar V.S."/>
            <person name="Maiti R."/>
            <person name="Amedeo P."/>
            <person name="Anderson M.J."/>
            <person name="Crabtree J."/>
            <person name="Silva J.C."/>
            <person name="Badger J.H."/>
            <person name="Albarraq A."/>
            <person name="Angiuoli S."/>
            <person name="Bussey H."/>
            <person name="Bowyer P."/>
            <person name="Cotty P.J."/>
            <person name="Dyer P.S."/>
            <person name="Egan A."/>
            <person name="Galens K."/>
            <person name="Fraser-Liggett C.M."/>
            <person name="Haas B.J."/>
            <person name="Inman J.M."/>
            <person name="Kent R."/>
            <person name="Lemieux S."/>
            <person name="Malavazi I."/>
            <person name="Orvis J."/>
            <person name="Roemer T."/>
            <person name="Ronning C.M."/>
            <person name="Sundaram J.P."/>
            <person name="Sutton G."/>
            <person name="Turner G."/>
            <person name="Venter J.C."/>
            <person name="White O.R."/>
            <person name="Whitty B.R."/>
            <person name="Youngman P."/>
            <person name="Wolfe K.H."/>
            <person name="Goldman G.H."/>
            <person name="Wortman J.R."/>
            <person name="Jiang B."/>
            <person name="Denning D.W."/>
            <person name="Nierman W.C."/>
        </authorList>
    </citation>
    <scope>NUCLEOTIDE SEQUENCE [LARGE SCALE GENOMIC DNA]</scope>
    <source>
        <strain evidence="4">ATCC 1007 / CBS 513.65 / DSM 816 / NCTC 3887 / NRRL 1</strain>
    </source>
</reference>
<dbReference type="HOGENOM" id="CLU_012494_6_1_1"/>
<dbReference type="Pfam" id="PF07859">
    <property type="entry name" value="Abhydrolase_3"/>
    <property type="match status" value="1"/>
</dbReference>
<dbReference type="SUPFAM" id="SSF53474">
    <property type="entry name" value="alpha/beta-Hydrolases"/>
    <property type="match status" value="1"/>
</dbReference>
<dbReference type="AlphaFoldDB" id="A1C6Y3"/>
<keyword evidence="1" id="KW-0378">Hydrolase</keyword>
<dbReference type="PANTHER" id="PTHR48081">
    <property type="entry name" value="AB HYDROLASE SUPERFAMILY PROTEIN C4A8.06C"/>
    <property type="match status" value="1"/>
</dbReference>